<feature type="compositionally biased region" description="Basic and acidic residues" evidence="1">
    <location>
        <begin position="32"/>
        <end position="50"/>
    </location>
</feature>
<dbReference type="PaxDb" id="410072-ERS852525_00708"/>
<dbReference type="EMBL" id="CYXR01000017">
    <property type="protein sequence ID" value="CUN03285.1"/>
    <property type="molecule type" value="Genomic_DNA"/>
</dbReference>
<name>A0A174DUZ4_9FIRM</name>
<evidence type="ECO:0000313" key="5">
    <source>
        <dbReference type="EMBL" id="NUN86478.1"/>
    </source>
</evidence>
<dbReference type="EMBL" id="JABWDC010000023">
    <property type="protein sequence ID" value="NUN86478.1"/>
    <property type="molecule type" value="Genomic_DNA"/>
</dbReference>
<evidence type="ECO:0000313" key="4">
    <source>
        <dbReference type="EMBL" id="GLG86072.1"/>
    </source>
</evidence>
<evidence type="ECO:0000313" key="6">
    <source>
        <dbReference type="Proteomes" id="UP000095362"/>
    </source>
</evidence>
<accession>A0A174DUZ4</accession>
<reference evidence="5 8" key="2">
    <citation type="submission" date="2020-04" db="EMBL/GenBank/DDBJ databases">
        <authorList>
            <person name="Pieper L."/>
        </authorList>
    </citation>
    <scope>NUCLEOTIDE SEQUENCE [LARGE SCALE GENOMIC DNA]</scope>
    <source>
        <strain evidence="5 8">F22</strain>
    </source>
</reference>
<evidence type="ECO:0000313" key="8">
    <source>
        <dbReference type="Proteomes" id="UP000554488"/>
    </source>
</evidence>
<reference evidence="5 8" key="3">
    <citation type="submission" date="2020-07" db="EMBL/GenBank/DDBJ databases">
        <title>Bacterial metabolism rescues the inhibition of intestinal drug absorption by food and drug additives.</title>
        <authorList>
            <person name="Zou L."/>
            <person name="Spanogiannopoulos P."/>
            <person name="Chien H.-C."/>
            <person name="Pieper L.M."/>
            <person name="Cai W."/>
            <person name="Khuri N."/>
            <person name="Pottel J."/>
            <person name="Vora B."/>
            <person name="Ni Z."/>
            <person name="Tsakalozou E."/>
            <person name="Zhang W."/>
            <person name="Shoichet B.K."/>
            <person name="Giacomini K.M."/>
            <person name="Turnbaugh P.J."/>
        </authorList>
    </citation>
    <scope>NUCLEOTIDE SEQUENCE [LARGE SCALE GENOMIC DNA]</scope>
    <source>
        <strain evidence="5 8">F22</strain>
    </source>
</reference>
<evidence type="ECO:0000313" key="2">
    <source>
        <dbReference type="EMBL" id="CUN03285.1"/>
    </source>
</evidence>
<organism evidence="3 6">
    <name type="scientific">Coprococcus comes</name>
    <dbReference type="NCBI Taxonomy" id="410072"/>
    <lineage>
        <taxon>Bacteria</taxon>
        <taxon>Bacillati</taxon>
        <taxon>Bacillota</taxon>
        <taxon>Clostridia</taxon>
        <taxon>Lachnospirales</taxon>
        <taxon>Lachnospiraceae</taxon>
        <taxon>Coprococcus</taxon>
    </lineage>
</organism>
<dbReference type="STRING" id="410072.ERS852525_00708"/>
<proteinExistence type="predicted"/>
<dbReference type="RefSeq" id="WP_022220670.1">
    <property type="nucleotide sequence ID" value="NZ_BSCI01000003.1"/>
</dbReference>
<dbReference type="AlphaFoldDB" id="A0A174DUZ4"/>
<evidence type="ECO:0000313" key="7">
    <source>
        <dbReference type="Proteomes" id="UP000095727"/>
    </source>
</evidence>
<dbReference type="EMBL" id="CYZK01000010">
    <property type="protein sequence ID" value="CUO27996.1"/>
    <property type="molecule type" value="Genomic_DNA"/>
</dbReference>
<dbReference type="Proteomes" id="UP000095727">
    <property type="component" value="Unassembled WGS sequence"/>
</dbReference>
<dbReference type="Proteomes" id="UP000095362">
    <property type="component" value="Unassembled WGS sequence"/>
</dbReference>
<reference evidence="4" key="5">
    <citation type="submission" date="2022-11" db="EMBL/GenBank/DDBJ databases">
        <title>Draft genome sequence of Coprococcus comes strain 31264.</title>
        <authorList>
            <person name="Hisatomi A."/>
            <person name="Ohkuma M."/>
            <person name="Sakamoto M."/>
        </authorList>
    </citation>
    <scope>NUCLEOTIDE SEQUENCE</scope>
    <source>
        <strain evidence="4">JCM 31264</strain>
    </source>
</reference>
<evidence type="ECO:0000256" key="1">
    <source>
        <dbReference type="SAM" id="MobiDB-lite"/>
    </source>
</evidence>
<dbReference type="EMBL" id="BSCI01000003">
    <property type="protein sequence ID" value="GLG86072.1"/>
    <property type="molecule type" value="Genomic_DNA"/>
</dbReference>
<dbReference type="Proteomes" id="UP001145109">
    <property type="component" value="Unassembled WGS sequence"/>
</dbReference>
<reference evidence="4" key="4">
    <citation type="submission" date="2022-09" db="EMBL/GenBank/DDBJ databases">
        <title>Draft genome sequence of Coprococcus comes strain 31264.</title>
        <authorList>
            <person name="Atsushi H."/>
            <person name="Moriya O."/>
            <person name="Mitsuo S."/>
        </authorList>
    </citation>
    <scope>NUCLEOTIDE SEQUENCE</scope>
    <source>
        <strain evidence="4">JCM 31264</strain>
    </source>
</reference>
<dbReference type="Proteomes" id="UP000554488">
    <property type="component" value="Unassembled WGS sequence"/>
</dbReference>
<protein>
    <submittedName>
        <fullName evidence="3">Uncharacterized protein</fullName>
    </submittedName>
</protein>
<dbReference type="OrthoDB" id="2062840at2"/>
<gene>
    <name evidence="4" type="ORF">comes_06170</name>
    <name evidence="3" type="ORF">ERS852481_01733</name>
    <name evidence="2" type="ORF">ERS852574_02269</name>
    <name evidence="5" type="ORF">HUU93_07705</name>
</gene>
<evidence type="ECO:0000313" key="3">
    <source>
        <dbReference type="EMBL" id="CUO27996.1"/>
    </source>
</evidence>
<dbReference type="GeneID" id="92824051"/>
<feature type="region of interest" description="Disordered" evidence="1">
    <location>
        <begin position="32"/>
        <end position="56"/>
    </location>
</feature>
<sequence length="56" mass="6648">MNQEYWDQFARTGRVEDYLSYREKEVCKAKTEKYGDKCSESVNNNDRDDSVGSTDW</sequence>
<reference evidence="6 7" key="1">
    <citation type="submission" date="2015-09" db="EMBL/GenBank/DDBJ databases">
        <authorList>
            <consortium name="Pathogen Informatics"/>
        </authorList>
    </citation>
    <scope>NUCLEOTIDE SEQUENCE [LARGE SCALE GENOMIC DNA]</scope>
    <source>
        <strain evidence="3 6">2789STDY5834866</strain>
        <strain evidence="2 7">2789STDY5834962</strain>
    </source>
</reference>